<keyword evidence="2" id="KW-1185">Reference proteome</keyword>
<dbReference type="AlphaFoldDB" id="A0AAU9DHZ2"/>
<protein>
    <recommendedName>
        <fullName evidence="3">DUF4136 domain-containing protein</fullName>
    </recommendedName>
</protein>
<dbReference type="EMBL" id="AP025314">
    <property type="protein sequence ID" value="BDD10735.1"/>
    <property type="molecule type" value="Genomic_DNA"/>
</dbReference>
<dbReference type="KEGG" id="fax:FUAX_31670"/>
<evidence type="ECO:0000313" key="1">
    <source>
        <dbReference type="EMBL" id="BDD10735.1"/>
    </source>
</evidence>
<gene>
    <name evidence="1" type="ORF">FUAX_31670</name>
</gene>
<evidence type="ECO:0008006" key="3">
    <source>
        <dbReference type="Google" id="ProtNLM"/>
    </source>
</evidence>
<dbReference type="RefSeq" id="WP_338392271.1">
    <property type="nucleotide sequence ID" value="NZ_AP025314.1"/>
</dbReference>
<accession>A0AAU9DHZ2</accession>
<reference evidence="1 2" key="1">
    <citation type="submission" date="2021-12" db="EMBL/GenBank/DDBJ databases">
        <title>Genome sequencing of bacteria with rrn-lacking chromosome and rrn-plasmid.</title>
        <authorList>
            <person name="Anda M."/>
            <person name="Iwasaki W."/>
        </authorList>
    </citation>
    <scope>NUCLEOTIDE SEQUENCE [LARGE SCALE GENOMIC DNA]</scope>
    <source>
        <strain evidence="1 2">DSM 100852</strain>
    </source>
</reference>
<dbReference type="Proteomes" id="UP001348817">
    <property type="component" value="Chromosome"/>
</dbReference>
<evidence type="ECO:0000313" key="2">
    <source>
        <dbReference type="Proteomes" id="UP001348817"/>
    </source>
</evidence>
<name>A0AAU9DHZ2_9BACT</name>
<sequence length="229" mass="26042">MRKIHRIGLIAFSLVLLFGLNSCSNTSLISSWENSKFKGTQINSFAVVSMLGKRLDNTAFSQGVIEAFGKEDIKVEDGSTMLDLKKKYKNNEEFEEAMKKLDVGAVMFFRLLGLQKNKTYTPPSPDFGPYGYWGGGPYGYYFPQPYAYYYWYPSWRLSQSPGYWTETKTYQIEVAIYTCQEDRLVYTARTDTIEPTGSVQLGQSIGKKVVKDLMKLGIVPGGKKKKKKK</sequence>
<proteinExistence type="predicted"/>
<organism evidence="1 2">
    <name type="scientific">Fulvitalea axinellae</name>
    <dbReference type="NCBI Taxonomy" id="1182444"/>
    <lineage>
        <taxon>Bacteria</taxon>
        <taxon>Pseudomonadati</taxon>
        <taxon>Bacteroidota</taxon>
        <taxon>Cytophagia</taxon>
        <taxon>Cytophagales</taxon>
        <taxon>Persicobacteraceae</taxon>
        <taxon>Fulvitalea</taxon>
    </lineage>
</organism>